<gene>
    <name evidence="7" type="ORF">KDA27_24650</name>
</gene>
<dbReference type="GO" id="GO:0016987">
    <property type="term" value="F:sigma factor activity"/>
    <property type="evidence" value="ECO:0007669"/>
    <property type="project" value="UniProtKB-KW"/>
</dbReference>
<evidence type="ECO:0000256" key="3">
    <source>
        <dbReference type="ARBA" id="ARBA00023082"/>
    </source>
</evidence>
<comment type="similarity">
    <text evidence="1">Belongs to the sigma-70 factor family. ECF subfamily.</text>
</comment>
<dbReference type="GO" id="GO:0006352">
    <property type="term" value="P:DNA-templated transcription initiation"/>
    <property type="evidence" value="ECO:0007669"/>
    <property type="project" value="InterPro"/>
</dbReference>
<dbReference type="CDD" id="cd06171">
    <property type="entry name" value="Sigma70_r4"/>
    <property type="match status" value="1"/>
</dbReference>
<evidence type="ECO:0000256" key="4">
    <source>
        <dbReference type="ARBA" id="ARBA00023163"/>
    </source>
</evidence>
<dbReference type="InterPro" id="IPR039425">
    <property type="entry name" value="RNA_pol_sigma-70-like"/>
</dbReference>
<feature type="domain" description="RNA polymerase sigma-70 ECF-like HTH" evidence="6">
    <location>
        <begin position="15"/>
        <end position="192"/>
    </location>
</feature>
<dbReference type="InterPro" id="IPR053812">
    <property type="entry name" value="HTH_Sigma70_ECF-like"/>
</dbReference>
<dbReference type="EMBL" id="JAGQHS010000246">
    <property type="protein sequence ID" value="MCA9759006.1"/>
    <property type="molecule type" value="Genomic_DNA"/>
</dbReference>
<dbReference type="InterPro" id="IPR014284">
    <property type="entry name" value="RNA_pol_sigma-70_dom"/>
</dbReference>
<evidence type="ECO:0000256" key="1">
    <source>
        <dbReference type="ARBA" id="ARBA00010641"/>
    </source>
</evidence>
<organism evidence="7 8">
    <name type="scientific">Eiseniibacteriota bacterium</name>
    <dbReference type="NCBI Taxonomy" id="2212470"/>
    <lineage>
        <taxon>Bacteria</taxon>
        <taxon>Candidatus Eiseniibacteriota</taxon>
    </lineage>
</organism>
<dbReference type="PANTHER" id="PTHR43133">
    <property type="entry name" value="RNA POLYMERASE ECF-TYPE SIGMA FACTO"/>
    <property type="match status" value="1"/>
</dbReference>
<accession>A0A956SG53</accession>
<evidence type="ECO:0000313" key="8">
    <source>
        <dbReference type="Proteomes" id="UP000739538"/>
    </source>
</evidence>
<dbReference type="PANTHER" id="PTHR43133:SF39">
    <property type="entry name" value="SIMILAR TO RNA POLYMERASE SIGMA-E FACTOR"/>
    <property type="match status" value="1"/>
</dbReference>
<dbReference type="NCBIfam" id="TIGR02999">
    <property type="entry name" value="Sig-70_X6"/>
    <property type="match status" value="1"/>
</dbReference>
<reference evidence="7" key="1">
    <citation type="submission" date="2020-04" db="EMBL/GenBank/DDBJ databases">
        <authorList>
            <person name="Zhang T."/>
        </authorList>
    </citation>
    <scope>NUCLEOTIDE SEQUENCE</scope>
    <source>
        <strain evidence="7">HKST-UBA02</strain>
    </source>
</reference>
<dbReference type="InterPro" id="IPR036388">
    <property type="entry name" value="WH-like_DNA-bd_sf"/>
</dbReference>
<dbReference type="SUPFAM" id="SSF88946">
    <property type="entry name" value="Sigma2 domain of RNA polymerase sigma factors"/>
    <property type="match status" value="1"/>
</dbReference>
<keyword evidence="4" id="KW-0804">Transcription</keyword>
<dbReference type="Gene3D" id="1.10.10.10">
    <property type="entry name" value="Winged helix-like DNA-binding domain superfamily/Winged helix DNA-binding domain"/>
    <property type="match status" value="1"/>
</dbReference>
<feature type="region of interest" description="Disordered" evidence="5">
    <location>
        <begin position="101"/>
        <end position="123"/>
    </location>
</feature>
<keyword evidence="2" id="KW-0805">Transcription regulation</keyword>
<keyword evidence="3" id="KW-0731">Sigma factor</keyword>
<proteinExistence type="inferred from homology"/>
<evidence type="ECO:0000256" key="2">
    <source>
        <dbReference type="ARBA" id="ARBA00023015"/>
    </source>
</evidence>
<name>A0A956SG53_UNCEI</name>
<dbReference type="InterPro" id="IPR013325">
    <property type="entry name" value="RNA_pol_sigma_r2"/>
</dbReference>
<dbReference type="SUPFAM" id="SSF88659">
    <property type="entry name" value="Sigma3 and sigma4 domains of RNA polymerase sigma factors"/>
    <property type="match status" value="1"/>
</dbReference>
<dbReference type="InterPro" id="IPR011517">
    <property type="entry name" value="RNA_pol_sigma70_ECF-like"/>
</dbReference>
<comment type="caution">
    <text evidence="7">The sequence shown here is derived from an EMBL/GenBank/DDBJ whole genome shotgun (WGS) entry which is preliminary data.</text>
</comment>
<protein>
    <submittedName>
        <fullName evidence="7">Sigma-70 family RNA polymerase sigma factor</fullName>
    </submittedName>
</protein>
<evidence type="ECO:0000259" key="6">
    <source>
        <dbReference type="Pfam" id="PF07638"/>
    </source>
</evidence>
<dbReference type="InterPro" id="IPR013324">
    <property type="entry name" value="RNA_pol_sigma_r3/r4-like"/>
</dbReference>
<dbReference type="Pfam" id="PF07638">
    <property type="entry name" value="Sigma70_ECF"/>
    <property type="match status" value="1"/>
</dbReference>
<dbReference type="AlphaFoldDB" id="A0A956SG53"/>
<dbReference type="NCBIfam" id="TIGR02937">
    <property type="entry name" value="sigma70-ECF"/>
    <property type="match status" value="1"/>
</dbReference>
<evidence type="ECO:0000313" key="7">
    <source>
        <dbReference type="EMBL" id="MCA9759006.1"/>
    </source>
</evidence>
<evidence type="ECO:0000256" key="5">
    <source>
        <dbReference type="SAM" id="MobiDB-lite"/>
    </source>
</evidence>
<reference evidence="7" key="2">
    <citation type="journal article" date="2021" name="Microbiome">
        <title>Successional dynamics and alternative stable states in a saline activated sludge microbial community over 9 years.</title>
        <authorList>
            <person name="Wang Y."/>
            <person name="Ye J."/>
            <person name="Ju F."/>
            <person name="Liu L."/>
            <person name="Boyd J.A."/>
            <person name="Deng Y."/>
            <person name="Parks D.H."/>
            <person name="Jiang X."/>
            <person name="Yin X."/>
            <person name="Woodcroft B.J."/>
            <person name="Tyson G.W."/>
            <person name="Hugenholtz P."/>
            <person name="Polz M.F."/>
            <person name="Zhang T."/>
        </authorList>
    </citation>
    <scope>NUCLEOTIDE SEQUENCE</scope>
    <source>
        <strain evidence="7">HKST-UBA02</strain>
    </source>
</reference>
<dbReference type="Gene3D" id="1.10.1740.10">
    <property type="match status" value="1"/>
</dbReference>
<sequence length="199" mass="22489">MVDQPHPTQGPDGPNEATRLLLRIRDGDEAAVDQLLPLVYEQLRRIANGYFRDQPVDHTLQPTALVHEAFLKMIHRSDAAWSSRNHFLAVAARAMRQILTDHARGKGRSKRGSNPERVPLEKLATPSGGDELDILELERALTQLAELDPRQAKIVELWFFAGLTAEETAAVLDISDRTVRREWRHARAWLNKILVDGRA</sequence>
<dbReference type="Proteomes" id="UP000739538">
    <property type="component" value="Unassembled WGS sequence"/>
</dbReference>